<dbReference type="GO" id="GO:0044877">
    <property type="term" value="F:protein-containing complex binding"/>
    <property type="evidence" value="ECO:0007669"/>
    <property type="project" value="TreeGrafter"/>
</dbReference>
<keyword evidence="7" id="KW-1071">Ligand-gated ion channel</keyword>
<dbReference type="Gene3D" id="2.60.120.10">
    <property type="entry name" value="Jelly Rolls"/>
    <property type="match status" value="1"/>
</dbReference>
<dbReference type="CDD" id="cd00038">
    <property type="entry name" value="CAP_ED"/>
    <property type="match status" value="1"/>
</dbReference>
<keyword evidence="5" id="KW-0406">Ion transport</keyword>
<feature type="transmembrane region" description="Helical" evidence="9">
    <location>
        <begin position="273"/>
        <end position="297"/>
    </location>
</feature>
<feature type="transmembrane region" description="Helical" evidence="9">
    <location>
        <begin position="99"/>
        <end position="124"/>
    </location>
</feature>
<evidence type="ECO:0000256" key="3">
    <source>
        <dbReference type="ARBA" id="ARBA00022692"/>
    </source>
</evidence>
<feature type="compositionally biased region" description="Low complexity" evidence="8">
    <location>
        <begin position="502"/>
        <end position="514"/>
    </location>
</feature>
<evidence type="ECO:0000256" key="9">
    <source>
        <dbReference type="SAM" id="Phobius"/>
    </source>
</evidence>
<dbReference type="Pfam" id="PF00027">
    <property type="entry name" value="cNMP_binding"/>
    <property type="match status" value="1"/>
</dbReference>
<sequence length="1034" mass="116926">MSARSRVSTRSSVASRSSDMQSWIMSRGRRSVGRAHGSFSLHTRVGKVLAEDRQNAFDPNARAVKLWDQVLLLCLLLEAFLLPYFLSFQREVVGVISTFFMLVVVCDFVFAVDLLAQAHMGYYSDGNLIRDKKRTIRRYVRSPQFAMDFIAIVPTQVLVIGYPELVTELLFLKLLLWSRLPHLVSSVDEFYAKHFVVLKLLKVLVSTVYLAHVLACVRYIFGEDQSRVDRWLPSSLSHGNSLLRDYLVSLFWSVGIMTGLFEGELPRHSSEFLFTILVSLCGFSMFTTLCATIFVISKCESGNAEAMSARINQLVHVLSFHHVPESQQTQAIEYLKRYYTDAESADRETAKILCPSIANDIQVELLKSTLAQISLFVGCNDQFIVAMTSLLELTAVPAQTTLFTEGDHGSAMYVVRSGVLAVIARSVTVLEMRKGTCFGELFVFSSMACTATVISTTYSILYKLSRFHCERVLEGYPDCASVIAVHVKDILRQLNISEDESGSNTSYNSISSRSNSRRAALRRASVTTGGIAGALARARGSSRGSSFLSSHRISISRKQSKKNSIGPLLQDILQSGTKPASNEHLSRENTTMSTDDLLSHTLTLKNENEPPPFEQRQGPKLKLVYRHHGLWRLVVLQRCIDFDSPARMWWLLLLFSNLCYCWIMVPVQVIFPLWQRPSWVTQSIDCISNIGLLLDLVLNLNLSFMIESDKVMDPKLSAYRYLRTGFRFDLLCALPYEYLSIEHYGPLRLPRLVRVFHLTRHLKELDHFIQLNSGRQLVLLTLMFFIMFHVVACIYFGISSIEGFDPNENEAWVCPTSLCLRRLNATHLENCNGVIFDENMNRSELGEIAAMEYFRSLYYAVGVLASPGKTVEPTSDFQLVAALILMLGGFLISGVVVDNVQKRFTASAFEQKQFFETSTRIQLFLRRQKAPLAIHHRVKSFLDYWWSSHRGAVIRELLADLPRSMRLELLRSICTPVLQTLALLQGVHPVRDKLEEVMVWKTLVLSCTDKERPCIAMVTTLLGCISCWKVKSAS</sequence>
<feature type="transmembrane region" description="Helical" evidence="9">
    <location>
        <begin position="200"/>
        <end position="221"/>
    </location>
</feature>
<feature type="transmembrane region" description="Helical" evidence="9">
    <location>
        <begin position="648"/>
        <end position="674"/>
    </location>
</feature>
<dbReference type="Gene3D" id="1.10.287.630">
    <property type="entry name" value="Helix hairpin bin"/>
    <property type="match status" value="1"/>
</dbReference>
<gene>
    <name evidence="11" type="ORF">PF004_g7658</name>
</gene>
<dbReference type="Pfam" id="PF00520">
    <property type="entry name" value="Ion_trans"/>
    <property type="match status" value="2"/>
</dbReference>
<keyword evidence="7" id="KW-0407">Ion channel</keyword>
<evidence type="ECO:0000256" key="7">
    <source>
        <dbReference type="ARBA" id="ARBA00023286"/>
    </source>
</evidence>
<evidence type="ECO:0000256" key="4">
    <source>
        <dbReference type="ARBA" id="ARBA00022989"/>
    </source>
</evidence>
<organism evidence="11 12">
    <name type="scientific">Phytophthora fragariae</name>
    <dbReference type="NCBI Taxonomy" id="53985"/>
    <lineage>
        <taxon>Eukaryota</taxon>
        <taxon>Sar</taxon>
        <taxon>Stramenopiles</taxon>
        <taxon>Oomycota</taxon>
        <taxon>Peronosporomycetes</taxon>
        <taxon>Peronosporales</taxon>
        <taxon>Peronosporaceae</taxon>
        <taxon>Phytophthora</taxon>
    </lineage>
</organism>
<evidence type="ECO:0000256" key="5">
    <source>
        <dbReference type="ARBA" id="ARBA00023065"/>
    </source>
</evidence>
<evidence type="ECO:0000259" key="10">
    <source>
        <dbReference type="PROSITE" id="PS50042"/>
    </source>
</evidence>
<evidence type="ECO:0000313" key="12">
    <source>
        <dbReference type="Proteomes" id="UP000476176"/>
    </source>
</evidence>
<reference evidence="11 12" key="1">
    <citation type="submission" date="2018-09" db="EMBL/GenBank/DDBJ databases">
        <title>Genomic investigation of the strawberry pathogen Phytophthora fragariae indicates pathogenicity is determined by transcriptional variation in three key races.</title>
        <authorList>
            <person name="Adams T.M."/>
            <person name="Armitage A.D."/>
            <person name="Sobczyk M.K."/>
            <person name="Bates H.J."/>
            <person name="Dunwell J.M."/>
            <person name="Nellist C.F."/>
            <person name="Harrison R.J."/>
        </authorList>
    </citation>
    <scope>NUCLEOTIDE SEQUENCE [LARGE SCALE GENOMIC DNA]</scope>
    <source>
        <strain evidence="11 12">BC-23</strain>
    </source>
</reference>
<dbReference type="GO" id="GO:0005221">
    <property type="term" value="F:intracellularly cyclic nucleotide-activated monoatomic cation channel activity"/>
    <property type="evidence" value="ECO:0007669"/>
    <property type="project" value="InterPro"/>
</dbReference>
<evidence type="ECO:0000313" key="11">
    <source>
        <dbReference type="EMBL" id="KAE9240087.1"/>
    </source>
</evidence>
<dbReference type="SUPFAM" id="SSF81324">
    <property type="entry name" value="Voltage-gated potassium channels"/>
    <property type="match status" value="2"/>
</dbReference>
<feature type="transmembrane region" description="Helical" evidence="9">
    <location>
        <begin position="877"/>
        <end position="897"/>
    </location>
</feature>
<dbReference type="Proteomes" id="UP000476176">
    <property type="component" value="Unassembled WGS sequence"/>
</dbReference>
<dbReference type="PANTHER" id="PTHR45638">
    <property type="entry name" value="CYCLIC NUCLEOTIDE-GATED CATION CHANNEL SUBUNIT A"/>
    <property type="match status" value="1"/>
</dbReference>
<dbReference type="InterPro" id="IPR005821">
    <property type="entry name" value="Ion_trans_dom"/>
</dbReference>
<comment type="caution">
    <text evidence="11">The sequence shown here is derived from an EMBL/GenBank/DDBJ whole genome shotgun (WGS) entry which is preliminary data.</text>
</comment>
<feature type="transmembrane region" description="Helical" evidence="9">
    <location>
        <begin position="70"/>
        <end position="87"/>
    </location>
</feature>
<dbReference type="Gene3D" id="1.10.287.70">
    <property type="match status" value="2"/>
</dbReference>
<accession>A0A6G0P925</accession>
<dbReference type="PANTHER" id="PTHR45638:SF11">
    <property type="entry name" value="CYCLIC NUCLEOTIDE-GATED CATION CHANNEL SUBUNIT A"/>
    <property type="match status" value="1"/>
</dbReference>
<feature type="transmembrane region" description="Helical" evidence="9">
    <location>
        <begin position="441"/>
        <end position="461"/>
    </location>
</feature>
<feature type="transmembrane region" description="Helical" evidence="9">
    <location>
        <begin position="777"/>
        <end position="798"/>
    </location>
</feature>
<evidence type="ECO:0000256" key="6">
    <source>
        <dbReference type="ARBA" id="ARBA00023136"/>
    </source>
</evidence>
<dbReference type="PROSITE" id="PS50042">
    <property type="entry name" value="CNMP_BINDING_3"/>
    <property type="match status" value="1"/>
</dbReference>
<dbReference type="InterPro" id="IPR014710">
    <property type="entry name" value="RmlC-like_jellyroll"/>
</dbReference>
<keyword evidence="3 9" id="KW-0812">Transmembrane</keyword>
<dbReference type="SMART" id="SM00100">
    <property type="entry name" value="cNMP"/>
    <property type="match status" value="1"/>
</dbReference>
<feature type="compositionally biased region" description="Low complexity" evidence="8">
    <location>
        <begin position="542"/>
        <end position="553"/>
    </location>
</feature>
<name>A0A6G0P925_9STRA</name>
<feature type="transmembrane region" description="Helical" evidence="9">
    <location>
        <begin position="242"/>
        <end position="261"/>
    </location>
</feature>
<feature type="domain" description="Cyclic nucleotide-binding" evidence="10">
    <location>
        <begin position="375"/>
        <end position="473"/>
    </location>
</feature>
<keyword evidence="6 9" id="KW-0472">Membrane</keyword>
<evidence type="ECO:0000256" key="1">
    <source>
        <dbReference type="ARBA" id="ARBA00004141"/>
    </source>
</evidence>
<dbReference type="GO" id="GO:0016020">
    <property type="term" value="C:membrane"/>
    <property type="evidence" value="ECO:0007669"/>
    <property type="project" value="UniProtKB-SubCell"/>
</dbReference>
<keyword evidence="2" id="KW-0813">Transport</keyword>
<evidence type="ECO:0000256" key="2">
    <source>
        <dbReference type="ARBA" id="ARBA00022448"/>
    </source>
</evidence>
<dbReference type="InterPro" id="IPR018490">
    <property type="entry name" value="cNMP-bd_dom_sf"/>
</dbReference>
<protein>
    <recommendedName>
        <fullName evidence="10">Cyclic nucleotide-binding domain-containing protein</fullName>
    </recommendedName>
</protein>
<feature type="region of interest" description="Disordered" evidence="8">
    <location>
        <begin position="500"/>
        <end position="522"/>
    </location>
</feature>
<proteinExistence type="predicted"/>
<dbReference type="SUPFAM" id="SSF51206">
    <property type="entry name" value="cAMP-binding domain-like"/>
    <property type="match status" value="2"/>
</dbReference>
<keyword evidence="4 9" id="KW-1133">Transmembrane helix</keyword>
<dbReference type="InterPro" id="IPR050866">
    <property type="entry name" value="CNG_cation_channel"/>
</dbReference>
<comment type="subcellular location">
    <subcellularLocation>
        <location evidence="1">Membrane</location>
        <topology evidence="1">Multi-pass membrane protein</topology>
    </subcellularLocation>
</comment>
<dbReference type="AlphaFoldDB" id="A0A6G0P925"/>
<evidence type="ECO:0000256" key="8">
    <source>
        <dbReference type="SAM" id="MobiDB-lite"/>
    </source>
</evidence>
<dbReference type="EMBL" id="QXGC01000336">
    <property type="protein sequence ID" value="KAE9240087.1"/>
    <property type="molecule type" value="Genomic_DNA"/>
</dbReference>
<dbReference type="InterPro" id="IPR000595">
    <property type="entry name" value="cNMP-bd_dom"/>
</dbReference>
<feature type="region of interest" description="Disordered" evidence="8">
    <location>
        <begin position="542"/>
        <end position="562"/>
    </location>
</feature>